<reference evidence="1 2" key="1">
    <citation type="journal article" date="2018" name="Mol. Biol. Evol.">
        <title>Broad Genomic Sampling Reveals a Smut Pathogenic Ancestry of the Fungal Clade Ustilaginomycotina.</title>
        <authorList>
            <person name="Kijpornyongpan T."/>
            <person name="Mondo S.J."/>
            <person name="Barry K."/>
            <person name="Sandor L."/>
            <person name="Lee J."/>
            <person name="Lipzen A."/>
            <person name="Pangilinan J."/>
            <person name="LaButti K."/>
            <person name="Hainaut M."/>
            <person name="Henrissat B."/>
            <person name="Grigoriev I.V."/>
            <person name="Spatafora J.W."/>
            <person name="Aime M.C."/>
        </authorList>
    </citation>
    <scope>NUCLEOTIDE SEQUENCE [LARGE SCALE GENOMIC DNA]</scope>
    <source>
        <strain evidence="1 2">SA 807</strain>
    </source>
</reference>
<protein>
    <submittedName>
        <fullName evidence="1">Uncharacterized protein</fullName>
    </submittedName>
</protein>
<evidence type="ECO:0000313" key="1">
    <source>
        <dbReference type="EMBL" id="PWN48288.1"/>
    </source>
</evidence>
<keyword evidence="2" id="KW-1185">Reference proteome</keyword>
<organism evidence="1 2">
    <name type="scientific">Violaceomyces palustris</name>
    <dbReference type="NCBI Taxonomy" id="1673888"/>
    <lineage>
        <taxon>Eukaryota</taxon>
        <taxon>Fungi</taxon>
        <taxon>Dikarya</taxon>
        <taxon>Basidiomycota</taxon>
        <taxon>Ustilaginomycotina</taxon>
        <taxon>Ustilaginomycetes</taxon>
        <taxon>Violaceomycetales</taxon>
        <taxon>Violaceomycetaceae</taxon>
        <taxon>Violaceomyces</taxon>
    </lineage>
</organism>
<sequence length="98" mass="11049">MFGSLPHHEKQAFFSLMDEYFASRPHLLPSGPKSQPQSSSAGALYEYGDGTDPDDLPVKEGERIILLERISDDWWRGKKVDGTREEPGIVPSSYVRQL</sequence>
<dbReference type="Proteomes" id="UP000245626">
    <property type="component" value="Unassembled WGS sequence"/>
</dbReference>
<accession>A0ACD0NR16</accession>
<evidence type="ECO:0000313" key="2">
    <source>
        <dbReference type="Proteomes" id="UP000245626"/>
    </source>
</evidence>
<proteinExistence type="predicted"/>
<dbReference type="EMBL" id="KZ820234">
    <property type="protein sequence ID" value="PWN48288.1"/>
    <property type="molecule type" value="Genomic_DNA"/>
</dbReference>
<name>A0ACD0NR16_9BASI</name>
<gene>
    <name evidence="1" type="ORF">IE53DRAFT_319707</name>
</gene>